<organism evidence="1 2">
    <name type="scientific">Ramularia collo-cygni</name>
    <dbReference type="NCBI Taxonomy" id="112498"/>
    <lineage>
        <taxon>Eukaryota</taxon>
        <taxon>Fungi</taxon>
        <taxon>Dikarya</taxon>
        <taxon>Ascomycota</taxon>
        <taxon>Pezizomycotina</taxon>
        <taxon>Dothideomycetes</taxon>
        <taxon>Dothideomycetidae</taxon>
        <taxon>Mycosphaerellales</taxon>
        <taxon>Mycosphaerellaceae</taxon>
        <taxon>Ramularia</taxon>
    </lineage>
</organism>
<name>A0A2D3V9F5_9PEZI</name>
<accession>A0A2D3V9F5</accession>
<keyword evidence="2" id="KW-1185">Reference proteome</keyword>
<sequence>MTASGSIVGDFDLASLRAMSNRSSNKAPVIPSAQSTSTGNIPATTSFATMTNANPMAPAIERSSNTTSSIASHNCRSITVLPNVKSSCQTAIFAHPTFYTCIDLTVFNWLTRSGIEPKFPRAGEFKESDINNYNTFTAEKKDVLRR</sequence>
<proteinExistence type="predicted"/>
<evidence type="ECO:0000313" key="2">
    <source>
        <dbReference type="Proteomes" id="UP000225277"/>
    </source>
</evidence>
<dbReference type="RefSeq" id="XP_023626144.1">
    <property type="nucleotide sequence ID" value="XM_023770376.1"/>
</dbReference>
<dbReference type="GeneID" id="35600268"/>
<evidence type="ECO:0000313" key="1">
    <source>
        <dbReference type="EMBL" id="CZT19254.1"/>
    </source>
</evidence>
<dbReference type="Proteomes" id="UP000225277">
    <property type="component" value="Unassembled WGS sequence"/>
</dbReference>
<dbReference type="AlphaFoldDB" id="A0A2D3V9F5"/>
<gene>
    <name evidence="1" type="ORF">RCC_05100</name>
</gene>
<dbReference type="EMBL" id="FJUY01000007">
    <property type="protein sequence ID" value="CZT19254.1"/>
    <property type="molecule type" value="Genomic_DNA"/>
</dbReference>
<protein>
    <submittedName>
        <fullName evidence="1">Uncharacterized protein</fullName>
    </submittedName>
</protein>
<reference evidence="1 2" key="1">
    <citation type="submission" date="2016-03" db="EMBL/GenBank/DDBJ databases">
        <authorList>
            <person name="Ploux O."/>
        </authorList>
    </citation>
    <scope>NUCLEOTIDE SEQUENCE [LARGE SCALE GENOMIC DNA]</scope>
    <source>
        <strain evidence="1 2">URUG2</strain>
    </source>
</reference>